<reference evidence="2 3" key="1">
    <citation type="submission" date="2019-03" db="EMBL/GenBank/DDBJ databases">
        <title>Genomic Encyclopedia of Archaeal and Bacterial Type Strains, Phase II (KMG-II): from individual species to whole genera.</title>
        <authorList>
            <person name="Goeker M."/>
        </authorList>
    </citation>
    <scope>NUCLEOTIDE SEQUENCE [LARGE SCALE GENOMIC DNA]</scope>
    <source>
        <strain evidence="2 3">DSM 28353</strain>
    </source>
</reference>
<dbReference type="EMBL" id="SNYV01000016">
    <property type="protein sequence ID" value="TDQ75917.1"/>
    <property type="molecule type" value="Genomic_DNA"/>
</dbReference>
<dbReference type="RefSeq" id="WP_133585800.1">
    <property type="nucleotide sequence ID" value="NZ_SNYV01000016.1"/>
</dbReference>
<keyword evidence="3" id="KW-1185">Reference proteome</keyword>
<dbReference type="Proteomes" id="UP000295292">
    <property type="component" value="Unassembled WGS sequence"/>
</dbReference>
<sequence>MLCFFVLLFVFGGISSYIPLSEIYKIIIVLFTIPIILYTAVKVSQRPSTWTLSTESLTIAFAQETHVYPIADIDHLRSLTRSGGNLYVIYLRKKSPARYWRNKLFQADDDTLALHEALIQSDIEYFKF</sequence>
<evidence type="ECO:0000256" key="1">
    <source>
        <dbReference type="SAM" id="Phobius"/>
    </source>
</evidence>
<comment type="caution">
    <text evidence="2">The sequence shown here is derived from an EMBL/GenBank/DDBJ whole genome shotgun (WGS) entry which is preliminary data.</text>
</comment>
<evidence type="ECO:0000313" key="3">
    <source>
        <dbReference type="Proteomes" id="UP000295292"/>
    </source>
</evidence>
<dbReference type="OrthoDB" id="709628at2"/>
<evidence type="ECO:0000313" key="2">
    <source>
        <dbReference type="EMBL" id="TDQ75917.1"/>
    </source>
</evidence>
<accession>A0A4R6WJX0</accession>
<name>A0A4R6WJX0_9SPHI</name>
<dbReference type="AlphaFoldDB" id="A0A4R6WJX0"/>
<protein>
    <submittedName>
        <fullName evidence="2">Uncharacterized protein</fullName>
    </submittedName>
</protein>
<gene>
    <name evidence="2" type="ORF">CLV99_3612</name>
</gene>
<keyword evidence="1" id="KW-0812">Transmembrane</keyword>
<organism evidence="2 3">
    <name type="scientific">Sphingobacterium yanglingense</name>
    <dbReference type="NCBI Taxonomy" id="1437280"/>
    <lineage>
        <taxon>Bacteria</taxon>
        <taxon>Pseudomonadati</taxon>
        <taxon>Bacteroidota</taxon>
        <taxon>Sphingobacteriia</taxon>
        <taxon>Sphingobacteriales</taxon>
        <taxon>Sphingobacteriaceae</taxon>
        <taxon>Sphingobacterium</taxon>
    </lineage>
</organism>
<keyword evidence="1" id="KW-1133">Transmembrane helix</keyword>
<keyword evidence="1" id="KW-0472">Membrane</keyword>
<feature type="transmembrane region" description="Helical" evidence="1">
    <location>
        <begin position="26"/>
        <end position="43"/>
    </location>
</feature>
<proteinExistence type="predicted"/>